<dbReference type="EMBL" id="VSRR010025656">
    <property type="protein sequence ID" value="MPC67021.1"/>
    <property type="molecule type" value="Genomic_DNA"/>
</dbReference>
<name>A0A5B7H368_PORTR</name>
<evidence type="ECO:0000313" key="3">
    <source>
        <dbReference type="Proteomes" id="UP000324222"/>
    </source>
</evidence>
<comment type="caution">
    <text evidence="2">The sequence shown here is derived from an EMBL/GenBank/DDBJ whole genome shotgun (WGS) entry which is preliminary data.</text>
</comment>
<evidence type="ECO:0000313" key="2">
    <source>
        <dbReference type="EMBL" id="MPC67021.1"/>
    </source>
</evidence>
<proteinExistence type="predicted"/>
<keyword evidence="3" id="KW-1185">Reference proteome</keyword>
<dbReference type="AlphaFoldDB" id="A0A5B7H368"/>
<gene>
    <name evidence="2" type="ORF">E2C01_061181</name>
</gene>
<sequence length="137" mass="14460">MSTQPLKMPKKKPAEMSQKSTIKKRATPLDFGSIAAPTPAPTQKPLKKIKKQRATLVPEDEPTPGPSSHAACTEGPATSTQGSAWESPKDESPSGSDDREEPLLAMDGPEVQPPPARAPGDQQEEASAPDDPPSQLS</sequence>
<evidence type="ECO:0000256" key="1">
    <source>
        <dbReference type="SAM" id="MobiDB-lite"/>
    </source>
</evidence>
<protein>
    <submittedName>
        <fullName evidence="2">Uncharacterized protein</fullName>
    </submittedName>
</protein>
<accession>A0A5B7H368</accession>
<dbReference type="Proteomes" id="UP000324222">
    <property type="component" value="Unassembled WGS sequence"/>
</dbReference>
<feature type="region of interest" description="Disordered" evidence="1">
    <location>
        <begin position="1"/>
        <end position="137"/>
    </location>
</feature>
<reference evidence="2 3" key="1">
    <citation type="submission" date="2019-05" db="EMBL/GenBank/DDBJ databases">
        <title>Another draft genome of Portunus trituberculatus and its Hox gene families provides insights of decapod evolution.</title>
        <authorList>
            <person name="Jeong J.-H."/>
            <person name="Song I."/>
            <person name="Kim S."/>
            <person name="Choi T."/>
            <person name="Kim D."/>
            <person name="Ryu S."/>
            <person name="Kim W."/>
        </authorList>
    </citation>
    <scope>NUCLEOTIDE SEQUENCE [LARGE SCALE GENOMIC DNA]</scope>
    <source>
        <tissue evidence="2">Muscle</tissue>
    </source>
</reference>
<organism evidence="2 3">
    <name type="scientific">Portunus trituberculatus</name>
    <name type="common">Swimming crab</name>
    <name type="synonym">Neptunus trituberculatus</name>
    <dbReference type="NCBI Taxonomy" id="210409"/>
    <lineage>
        <taxon>Eukaryota</taxon>
        <taxon>Metazoa</taxon>
        <taxon>Ecdysozoa</taxon>
        <taxon>Arthropoda</taxon>
        <taxon>Crustacea</taxon>
        <taxon>Multicrustacea</taxon>
        <taxon>Malacostraca</taxon>
        <taxon>Eumalacostraca</taxon>
        <taxon>Eucarida</taxon>
        <taxon>Decapoda</taxon>
        <taxon>Pleocyemata</taxon>
        <taxon>Brachyura</taxon>
        <taxon>Eubrachyura</taxon>
        <taxon>Portunoidea</taxon>
        <taxon>Portunidae</taxon>
        <taxon>Portuninae</taxon>
        <taxon>Portunus</taxon>
    </lineage>
</organism>